<gene>
    <name evidence="2" type="ORF">AHMF7605_04130</name>
</gene>
<organism evidence="2 3">
    <name type="scientific">Adhaeribacter arboris</name>
    <dbReference type="NCBI Taxonomy" id="2072846"/>
    <lineage>
        <taxon>Bacteria</taxon>
        <taxon>Pseudomonadati</taxon>
        <taxon>Bacteroidota</taxon>
        <taxon>Cytophagia</taxon>
        <taxon>Cytophagales</taxon>
        <taxon>Hymenobacteraceae</taxon>
        <taxon>Adhaeribacter</taxon>
    </lineage>
</organism>
<dbReference type="PANTHER" id="PTHR39200:SF1">
    <property type="entry name" value="AUTO-TRANSPORTER ADHESIN HEAD GIN DOMAIN-CONTAINING PROTEIN-RELATED"/>
    <property type="match status" value="1"/>
</dbReference>
<dbReference type="Pfam" id="PF10988">
    <property type="entry name" value="DUF2807"/>
    <property type="match status" value="1"/>
</dbReference>
<dbReference type="AlphaFoldDB" id="A0A2T2YBA0"/>
<dbReference type="PROSITE" id="PS51257">
    <property type="entry name" value="PROKAR_LIPOPROTEIN"/>
    <property type="match status" value="1"/>
</dbReference>
<accession>A0A2T2YBA0</accession>
<evidence type="ECO:0000259" key="1">
    <source>
        <dbReference type="Pfam" id="PF10988"/>
    </source>
</evidence>
<evidence type="ECO:0000313" key="3">
    <source>
        <dbReference type="Proteomes" id="UP000240357"/>
    </source>
</evidence>
<evidence type="ECO:0000313" key="2">
    <source>
        <dbReference type="EMBL" id="PSR52766.1"/>
    </source>
</evidence>
<dbReference type="PANTHER" id="PTHR39200">
    <property type="entry name" value="HYPOTHETICAL EXPORTED PROTEIN"/>
    <property type="match status" value="1"/>
</dbReference>
<proteinExistence type="predicted"/>
<dbReference type="Gene3D" id="2.160.20.120">
    <property type="match status" value="1"/>
</dbReference>
<dbReference type="EMBL" id="PYFT01000001">
    <property type="protein sequence ID" value="PSR52766.1"/>
    <property type="molecule type" value="Genomic_DNA"/>
</dbReference>
<sequence>MKKKVTIKQNILSWGTWVIAGFTLAACTDHGAFCIKGEGDVTSRTLQLQPFQEIDVNGDFEVYVTQGSPQKIEVKGEPNILDELNTQVQNGKWKIKFDDCIRRSKTVKVYLTMPEVNSLYLNGSGQISGQNKLTATDFSVVVNGSGKIEADLAATKVITQIMGSGEIELAGTAKQQTIHIAGSGKVKSYDLTAEDVSVQVAGSGKTQVMASKTLDVDLAGSGTVYYRGNPTVNTRISGSGKVIHE</sequence>
<protein>
    <submittedName>
        <fullName evidence="2">DUF2807 domain-containing protein</fullName>
    </submittedName>
</protein>
<keyword evidence="3" id="KW-1185">Reference proteome</keyword>
<reference evidence="2 3" key="1">
    <citation type="submission" date="2018-03" db="EMBL/GenBank/DDBJ databases">
        <title>Adhaeribacter sp. HMF7605 Genome sequencing and assembly.</title>
        <authorList>
            <person name="Kang H."/>
            <person name="Kang J."/>
            <person name="Cha I."/>
            <person name="Kim H."/>
            <person name="Joh K."/>
        </authorList>
    </citation>
    <scope>NUCLEOTIDE SEQUENCE [LARGE SCALE GENOMIC DNA]</scope>
    <source>
        <strain evidence="2 3">HMF7605</strain>
    </source>
</reference>
<dbReference type="RefSeq" id="WP_106926717.1">
    <property type="nucleotide sequence ID" value="NZ_PYFT01000001.1"/>
</dbReference>
<name>A0A2T2YBA0_9BACT</name>
<dbReference type="Proteomes" id="UP000240357">
    <property type="component" value="Unassembled WGS sequence"/>
</dbReference>
<feature type="domain" description="Putative auto-transporter adhesin head GIN" evidence="1">
    <location>
        <begin position="50"/>
        <end position="230"/>
    </location>
</feature>
<dbReference type="OrthoDB" id="1442792at2"/>
<comment type="caution">
    <text evidence="2">The sequence shown here is derived from an EMBL/GenBank/DDBJ whole genome shotgun (WGS) entry which is preliminary data.</text>
</comment>
<dbReference type="InterPro" id="IPR021255">
    <property type="entry name" value="DUF2807"/>
</dbReference>